<protein>
    <submittedName>
        <fullName evidence="2">Universal stress protein F</fullName>
    </submittedName>
</protein>
<evidence type="ECO:0000259" key="1">
    <source>
        <dbReference type="Pfam" id="PF00582"/>
    </source>
</evidence>
<gene>
    <name evidence="2" type="primary">uspF</name>
    <name evidence="2" type="ORF">NCTC9128_02143</name>
</gene>
<dbReference type="CDD" id="cd00293">
    <property type="entry name" value="USP-like"/>
    <property type="match status" value="1"/>
</dbReference>
<dbReference type="SUPFAM" id="SSF52402">
    <property type="entry name" value="Adenine nucleotide alpha hydrolases-like"/>
    <property type="match status" value="1"/>
</dbReference>
<name>A0A2X3CAU9_KLEPN</name>
<reference evidence="2 3" key="1">
    <citation type="submission" date="2018-06" db="EMBL/GenBank/DDBJ databases">
        <authorList>
            <consortium name="Pathogen Informatics"/>
            <person name="Doyle S."/>
        </authorList>
    </citation>
    <scope>NUCLEOTIDE SEQUENCE [LARGE SCALE GENOMIC DNA]</scope>
    <source>
        <strain evidence="2 3">NCTC9128</strain>
    </source>
</reference>
<dbReference type="EMBL" id="UAWN01000011">
    <property type="protein sequence ID" value="SQC14062.1"/>
    <property type="molecule type" value="Genomic_DNA"/>
</dbReference>
<accession>A0A2X3CAU9</accession>
<dbReference type="Proteomes" id="UP000251088">
    <property type="component" value="Unassembled WGS sequence"/>
</dbReference>
<feature type="domain" description="UspA" evidence="1">
    <location>
        <begin position="1"/>
        <end position="83"/>
    </location>
</feature>
<dbReference type="AlphaFoldDB" id="A0A2X3CAU9"/>
<dbReference type="Gene3D" id="3.40.50.620">
    <property type="entry name" value="HUPs"/>
    <property type="match status" value="1"/>
</dbReference>
<dbReference type="InterPro" id="IPR014729">
    <property type="entry name" value="Rossmann-like_a/b/a_fold"/>
</dbReference>
<proteinExistence type="predicted"/>
<dbReference type="Pfam" id="PF00582">
    <property type="entry name" value="Usp"/>
    <property type="match status" value="1"/>
</dbReference>
<dbReference type="InterPro" id="IPR006016">
    <property type="entry name" value="UspA"/>
</dbReference>
<evidence type="ECO:0000313" key="3">
    <source>
        <dbReference type="Proteomes" id="UP000251088"/>
    </source>
</evidence>
<evidence type="ECO:0000313" key="2">
    <source>
        <dbReference type="EMBL" id="SQC14062.1"/>
    </source>
</evidence>
<sequence>MSRMILVPIDISDKEFTERIISHVESEARIDDAEVHFLTVIPSLPYYASLGMAYTAELPGMDELREGSETQLKEIAKQFSIRKTGCIFTSRKDRQKIKSLRWPSRCQPTW</sequence>
<organism evidence="2 3">
    <name type="scientific">Klebsiella pneumoniae</name>
    <dbReference type="NCBI Taxonomy" id="573"/>
    <lineage>
        <taxon>Bacteria</taxon>
        <taxon>Pseudomonadati</taxon>
        <taxon>Pseudomonadota</taxon>
        <taxon>Gammaproteobacteria</taxon>
        <taxon>Enterobacterales</taxon>
        <taxon>Enterobacteriaceae</taxon>
        <taxon>Klebsiella/Raoultella group</taxon>
        <taxon>Klebsiella</taxon>
        <taxon>Klebsiella pneumoniae complex</taxon>
    </lineage>
</organism>